<accession>A0A9D1AJ93</accession>
<gene>
    <name evidence="1" type="ORF">IAB36_05225</name>
</gene>
<dbReference type="CDD" id="cd15482">
    <property type="entry name" value="Sialidase_non-viral"/>
    <property type="match status" value="1"/>
</dbReference>
<proteinExistence type="predicted"/>
<name>A0A9D1AJ93_9FIRM</name>
<dbReference type="Gene3D" id="2.120.10.10">
    <property type="match status" value="1"/>
</dbReference>
<evidence type="ECO:0000313" key="2">
    <source>
        <dbReference type="Proteomes" id="UP000886749"/>
    </source>
</evidence>
<evidence type="ECO:0000313" key="1">
    <source>
        <dbReference type="EMBL" id="HIR41210.1"/>
    </source>
</evidence>
<dbReference type="SUPFAM" id="SSF50939">
    <property type="entry name" value="Sialidases"/>
    <property type="match status" value="1"/>
</dbReference>
<protein>
    <submittedName>
        <fullName evidence="1">Exo-alpha-sialidase</fullName>
    </submittedName>
</protein>
<dbReference type="AlphaFoldDB" id="A0A9D1AJ93"/>
<dbReference type="Proteomes" id="UP000886749">
    <property type="component" value="Unassembled WGS sequence"/>
</dbReference>
<reference evidence="1" key="1">
    <citation type="submission" date="2020-10" db="EMBL/GenBank/DDBJ databases">
        <authorList>
            <person name="Gilroy R."/>
        </authorList>
    </citation>
    <scope>NUCLEOTIDE SEQUENCE</scope>
    <source>
        <strain evidence="1">CHK184-25365</strain>
    </source>
</reference>
<dbReference type="PANTHER" id="PTHR38792:SF3">
    <property type="entry name" value="BNR_ASP-BOX REPEAT DOMAIN PROTEIN (AFU_ORTHOLOGUE AFUA_7G06430)-RELATED"/>
    <property type="match status" value="1"/>
</dbReference>
<dbReference type="PANTHER" id="PTHR38792">
    <property type="entry name" value="BNR/ASP-BOX REPEAT DOMAIN PROTEIN (AFU_ORTHOLOGUE AFUA_7G06430)-RELATED"/>
    <property type="match status" value="1"/>
</dbReference>
<organism evidence="1 2">
    <name type="scientific">Candidatus Egerieicola pullicola</name>
    <dbReference type="NCBI Taxonomy" id="2840775"/>
    <lineage>
        <taxon>Bacteria</taxon>
        <taxon>Bacillati</taxon>
        <taxon>Bacillota</taxon>
        <taxon>Clostridia</taxon>
        <taxon>Eubacteriales</taxon>
        <taxon>Oscillospiraceae</taxon>
        <taxon>Oscillospiraceae incertae sedis</taxon>
        <taxon>Candidatus Egerieicola</taxon>
    </lineage>
</organism>
<dbReference type="InterPro" id="IPR036278">
    <property type="entry name" value="Sialidase_sf"/>
</dbReference>
<sequence>MALKIEKEFFGVVMSPRREDVYDNGGGVLYPRVIELHHAGEKNGMLLATFDYYTIKEPPVAPIYCSTDHGKTWEPYSQVEDTKNGYGIRFQPVLFELPVQCGDLPAGTIVFAGNSIPLDFKSTELLFYISRDQGKTWEYRSSVAAGGPPIEQNFDELGPVWEPFIYLNAANEITVVFTDERPHTDRSLNQTLAVTSSKDGGKTWENEHLVVAIPDGMSRPGMAIVTKLPNGKYFMCYEIVCFPEEGDPYFDVHCRMSDDGMDFGDPAFKGTRIETADGFYLMSMPYCLWVPQGGENGTIIVSAKRDGDALRLRDPGDFLVNYHLGEGPWERVPMLVNYDSSIGQAGWSMGMCTIENGTKLLQLAPTQMDTRMLQISYGIGVLKSE</sequence>
<dbReference type="InterPro" id="IPR002860">
    <property type="entry name" value="BNR_rpt"/>
</dbReference>
<dbReference type="Pfam" id="PF02012">
    <property type="entry name" value="BNR"/>
    <property type="match status" value="2"/>
</dbReference>
<reference evidence="1" key="2">
    <citation type="journal article" date="2021" name="PeerJ">
        <title>Extensive microbial diversity within the chicken gut microbiome revealed by metagenomics and culture.</title>
        <authorList>
            <person name="Gilroy R."/>
            <person name="Ravi A."/>
            <person name="Getino M."/>
            <person name="Pursley I."/>
            <person name="Horton D.L."/>
            <person name="Alikhan N.F."/>
            <person name="Baker D."/>
            <person name="Gharbi K."/>
            <person name="Hall N."/>
            <person name="Watson M."/>
            <person name="Adriaenssens E.M."/>
            <person name="Foster-Nyarko E."/>
            <person name="Jarju S."/>
            <person name="Secka A."/>
            <person name="Antonio M."/>
            <person name="Oren A."/>
            <person name="Chaudhuri R.R."/>
            <person name="La Ragione R."/>
            <person name="Hildebrand F."/>
            <person name="Pallen M.J."/>
        </authorList>
    </citation>
    <scope>NUCLEOTIDE SEQUENCE</scope>
    <source>
        <strain evidence="1">CHK184-25365</strain>
    </source>
</reference>
<comment type="caution">
    <text evidence="1">The sequence shown here is derived from an EMBL/GenBank/DDBJ whole genome shotgun (WGS) entry which is preliminary data.</text>
</comment>
<dbReference type="EMBL" id="DVGY01000115">
    <property type="protein sequence ID" value="HIR41210.1"/>
    <property type="molecule type" value="Genomic_DNA"/>
</dbReference>